<protein>
    <recommendedName>
        <fullName evidence="3">Nurim</fullName>
    </recommendedName>
    <alternativeName>
        <fullName evidence="8">Nuclear envelope membrane protein</fullName>
    </alternativeName>
    <alternativeName>
        <fullName evidence="7">Nuclear rim protein</fullName>
    </alternativeName>
</protein>
<comment type="similarity">
    <text evidence="2">Belongs to the nurim family.</text>
</comment>
<dbReference type="InterPro" id="IPR033580">
    <property type="entry name" value="Nurim-like"/>
</dbReference>
<evidence type="ECO:0000256" key="5">
    <source>
        <dbReference type="ARBA" id="ARBA00022989"/>
    </source>
</evidence>
<dbReference type="GeneTree" id="ENSGT00390000008146"/>
<dbReference type="GO" id="GO:0005637">
    <property type="term" value="C:nuclear inner membrane"/>
    <property type="evidence" value="ECO:0007669"/>
    <property type="project" value="UniProtKB-SubCell"/>
</dbReference>
<evidence type="ECO:0000256" key="2">
    <source>
        <dbReference type="ARBA" id="ARBA00010631"/>
    </source>
</evidence>
<comment type="subcellular location">
    <subcellularLocation>
        <location evidence="1">Nucleus inner membrane</location>
        <topology evidence="1">Multi-pass membrane protein</topology>
    </subcellularLocation>
</comment>
<accession>A0A452V0Z9</accession>
<keyword evidence="5" id="KW-1133">Transmembrane helix</keyword>
<dbReference type="InterPro" id="IPR025907">
    <property type="entry name" value="Phostensin/Taperin_PP1-bd_dom"/>
</dbReference>
<sequence length="287" mass="31585">MAPALLLIPAALASFILAFGTGVEFVRFTSLRPLLGGIPEPGGPDARQGWLAAVQDRSILVPLAWDLGLLLLFVGQHSLMATETVKAWMSRYFGVLQRSLYVACTALALQLKISFSETALETTYQYPSESSVLEELGPEPEAPSAPSPTAAQPDDDDEEEELLLLQRELQGGLRTKALIVGERRRRLSDGTPWCSQRALRSRREGEELMNMWLRRDLTGPLALPAPLQMGKSRSWEVKCTRGLQISKSGLFLRALVWLKTQGLGQTGLHLNSILFLTCGVCNLQEIT</sequence>
<feature type="region of interest" description="Disordered" evidence="9">
    <location>
        <begin position="129"/>
        <end position="159"/>
    </location>
</feature>
<proteinExistence type="inferred from homology"/>
<evidence type="ECO:0000256" key="4">
    <source>
        <dbReference type="ARBA" id="ARBA00022692"/>
    </source>
</evidence>
<gene>
    <name evidence="11" type="primary">NRM</name>
</gene>
<dbReference type="PANTHER" id="PTHR31040:SF1">
    <property type="entry name" value="NURIM"/>
    <property type="match status" value="1"/>
</dbReference>
<dbReference type="AlphaFoldDB" id="A0A452V0Z9"/>
<dbReference type="Ensembl" id="ENSUMAT00000032011.1">
    <property type="protein sequence ID" value="ENSUMAP00000027068.1"/>
    <property type="gene ID" value="ENSUMAG00000019672.1"/>
</dbReference>
<evidence type="ECO:0000256" key="9">
    <source>
        <dbReference type="SAM" id="MobiDB-lite"/>
    </source>
</evidence>
<keyword evidence="4" id="KW-0812">Transmembrane</keyword>
<feature type="domain" description="Phostensin/Taperin PP1-binding" evidence="10">
    <location>
        <begin position="96"/>
        <end position="133"/>
    </location>
</feature>
<evidence type="ECO:0000256" key="8">
    <source>
        <dbReference type="ARBA" id="ARBA00032957"/>
    </source>
</evidence>
<keyword evidence="6" id="KW-0472">Membrane</keyword>
<evidence type="ECO:0000259" key="10">
    <source>
        <dbReference type="Pfam" id="PF13914"/>
    </source>
</evidence>
<organism evidence="11">
    <name type="scientific">Ursus maritimus</name>
    <name type="common">Polar bear</name>
    <name type="synonym">Thalarctos maritimus</name>
    <dbReference type="NCBI Taxonomy" id="29073"/>
    <lineage>
        <taxon>Eukaryota</taxon>
        <taxon>Metazoa</taxon>
        <taxon>Chordata</taxon>
        <taxon>Craniata</taxon>
        <taxon>Vertebrata</taxon>
        <taxon>Euteleostomi</taxon>
        <taxon>Mammalia</taxon>
        <taxon>Eutheria</taxon>
        <taxon>Laurasiatheria</taxon>
        <taxon>Carnivora</taxon>
        <taxon>Caniformia</taxon>
        <taxon>Ursidae</taxon>
        <taxon>Ursus</taxon>
    </lineage>
</organism>
<dbReference type="PANTHER" id="PTHR31040">
    <property type="entry name" value="NURIM"/>
    <property type="match status" value="1"/>
</dbReference>
<name>A0A452V0Z9_URSMA</name>
<evidence type="ECO:0000256" key="6">
    <source>
        <dbReference type="ARBA" id="ARBA00023136"/>
    </source>
</evidence>
<evidence type="ECO:0000256" key="3">
    <source>
        <dbReference type="ARBA" id="ARBA00013379"/>
    </source>
</evidence>
<reference evidence="11" key="1">
    <citation type="submission" date="2019-03" db="UniProtKB">
        <authorList>
            <consortium name="Ensembl"/>
        </authorList>
    </citation>
    <scope>IDENTIFICATION</scope>
</reference>
<evidence type="ECO:0000256" key="1">
    <source>
        <dbReference type="ARBA" id="ARBA00004473"/>
    </source>
</evidence>
<dbReference type="GO" id="GO:0019902">
    <property type="term" value="F:phosphatase binding"/>
    <property type="evidence" value="ECO:0007669"/>
    <property type="project" value="InterPro"/>
</dbReference>
<dbReference type="Pfam" id="PF13914">
    <property type="entry name" value="Phostensin"/>
    <property type="match status" value="1"/>
</dbReference>
<evidence type="ECO:0000256" key="7">
    <source>
        <dbReference type="ARBA" id="ARBA00031700"/>
    </source>
</evidence>
<evidence type="ECO:0000313" key="11">
    <source>
        <dbReference type="Ensembl" id="ENSUMAP00000027068"/>
    </source>
</evidence>